<proteinExistence type="predicted"/>
<evidence type="ECO:0000313" key="2">
    <source>
        <dbReference type="Proteomes" id="UP000291343"/>
    </source>
</evidence>
<dbReference type="STRING" id="195883.A0A482WS92"/>
<name>A0A482WS92_LAOST</name>
<organism evidence="1 2">
    <name type="scientific">Laodelphax striatellus</name>
    <name type="common">Small brown planthopper</name>
    <name type="synonym">Delphax striatella</name>
    <dbReference type="NCBI Taxonomy" id="195883"/>
    <lineage>
        <taxon>Eukaryota</taxon>
        <taxon>Metazoa</taxon>
        <taxon>Ecdysozoa</taxon>
        <taxon>Arthropoda</taxon>
        <taxon>Hexapoda</taxon>
        <taxon>Insecta</taxon>
        <taxon>Pterygota</taxon>
        <taxon>Neoptera</taxon>
        <taxon>Paraneoptera</taxon>
        <taxon>Hemiptera</taxon>
        <taxon>Auchenorrhyncha</taxon>
        <taxon>Fulgoroidea</taxon>
        <taxon>Delphacidae</taxon>
        <taxon>Criomorphinae</taxon>
        <taxon>Laodelphax</taxon>
    </lineage>
</organism>
<dbReference type="OrthoDB" id="6630343at2759"/>
<dbReference type="Proteomes" id="UP000291343">
    <property type="component" value="Unassembled WGS sequence"/>
</dbReference>
<accession>A0A482WS92</accession>
<protein>
    <submittedName>
        <fullName evidence="1">Uncharacterized protein</fullName>
    </submittedName>
</protein>
<keyword evidence="2" id="KW-1185">Reference proteome</keyword>
<comment type="caution">
    <text evidence="1">The sequence shown here is derived from an EMBL/GenBank/DDBJ whole genome shotgun (WGS) entry which is preliminary data.</text>
</comment>
<sequence length="183" mass="21390">MRVIMTLKKIADYKPFPTKVMLVKTLIFPIFNYCDIVTPDMTVQLLQRMQCAHNYCVRFIFNLRRDDHVTEYFDRLKLMRLHDCRAFHTLLFVHNVLKTGTPKYIAEDFCYLSDIGRECTRHGSHLLAVPTHRTVMFNKSFLVTACGLWSSLPAELKRIEGRRRFGAAVSRWMRSGGGGWAQR</sequence>
<reference evidence="1 2" key="1">
    <citation type="journal article" date="2017" name="Gigascience">
        <title>Genome sequence of the small brown planthopper, Laodelphax striatellus.</title>
        <authorList>
            <person name="Zhu J."/>
            <person name="Jiang F."/>
            <person name="Wang X."/>
            <person name="Yang P."/>
            <person name="Bao Y."/>
            <person name="Zhao W."/>
            <person name="Wang W."/>
            <person name="Lu H."/>
            <person name="Wang Q."/>
            <person name="Cui N."/>
            <person name="Li J."/>
            <person name="Chen X."/>
            <person name="Luo L."/>
            <person name="Yu J."/>
            <person name="Kang L."/>
            <person name="Cui F."/>
        </authorList>
    </citation>
    <scope>NUCLEOTIDE SEQUENCE [LARGE SCALE GENOMIC DNA]</scope>
    <source>
        <strain evidence="1">Lst14</strain>
    </source>
</reference>
<dbReference type="AlphaFoldDB" id="A0A482WS92"/>
<evidence type="ECO:0000313" key="1">
    <source>
        <dbReference type="EMBL" id="RZF36485.1"/>
    </source>
</evidence>
<gene>
    <name evidence="1" type="ORF">LSTR_LSTR015287</name>
</gene>
<dbReference type="EMBL" id="QKKF02026378">
    <property type="protein sequence ID" value="RZF36485.1"/>
    <property type="molecule type" value="Genomic_DNA"/>
</dbReference>
<dbReference type="InParanoid" id="A0A482WS92"/>